<feature type="region of interest" description="Disordered" evidence="2">
    <location>
        <begin position="358"/>
        <end position="395"/>
    </location>
</feature>
<feature type="domain" description="Mce/MlaD" evidence="3">
    <location>
        <begin position="93"/>
        <end position="165"/>
    </location>
</feature>
<dbReference type="InterPro" id="IPR052336">
    <property type="entry name" value="MlaD_Phospholipid_Transporter"/>
</dbReference>
<feature type="coiled-coil region" evidence="1">
    <location>
        <begin position="247"/>
        <end position="274"/>
    </location>
</feature>
<dbReference type="PANTHER" id="PTHR33371:SF4">
    <property type="entry name" value="INTERMEMBRANE PHOSPHOLIPID TRANSPORT SYSTEM BINDING PROTEIN MLAD"/>
    <property type="match status" value="1"/>
</dbReference>
<comment type="caution">
    <text evidence="4">The sequence shown here is derived from an EMBL/GenBank/DDBJ whole genome shotgun (WGS) entry which is preliminary data.</text>
</comment>
<dbReference type="EMBL" id="VTWU01000002">
    <property type="protein sequence ID" value="KAA9338358.1"/>
    <property type="molecule type" value="Genomic_DNA"/>
</dbReference>
<evidence type="ECO:0000259" key="3">
    <source>
        <dbReference type="Pfam" id="PF02470"/>
    </source>
</evidence>
<dbReference type="Proteomes" id="UP000326380">
    <property type="component" value="Unassembled WGS sequence"/>
</dbReference>
<evidence type="ECO:0000256" key="1">
    <source>
        <dbReference type="SAM" id="Coils"/>
    </source>
</evidence>
<accession>A0AA88FJF6</accession>
<dbReference type="PANTHER" id="PTHR33371">
    <property type="entry name" value="INTERMEMBRANE PHOSPHOLIPID TRANSPORT SYSTEM BINDING PROTEIN MLAD-RELATED"/>
    <property type="match status" value="1"/>
</dbReference>
<keyword evidence="1" id="KW-0175">Coiled coil</keyword>
<feature type="compositionally biased region" description="Basic and acidic residues" evidence="2">
    <location>
        <begin position="363"/>
        <end position="384"/>
    </location>
</feature>
<evidence type="ECO:0000313" key="4">
    <source>
        <dbReference type="EMBL" id="KAA9338358.1"/>
    </source>
</evidence>
<dbReference type="InterPro" id="IPR003399">
    <property type="entry name" value="Mce/MlaD"/>
</dbReference>
<reference evidence="4 5" key="1">
    <citation type="submission" date="2019-09" db="EMBL/GenBank/DDBJ databases">
        <title>Genome sequence of Hymenobacter sp. M3.</title>
        <authorList>
            <person name="Srinivasan S."/>
        </authorList>
    </citation>
    <scope>NUCLEOTIDE SEQUENCE [LARGE SCALE GENOMIC DNA]</scope>
    <source>
        <strain evidence="4 5">M3</strain>
    </source>
</reference>
<dbReference type="AlphaFoldDB" id="A0AA88FJF6"/>
<evidence type="ECO:0000313" key="5">
    <source>
        <dbReference type="Proteomes" id="UP000326380"/>
    </source>
</evidence>
<proteinExistence type="predicted"/>
<organism evidence="4 5">
    <name type="scientific">Hymenobacter busanensis</name>
    <dbReference type="NCBI Taxonomy" id="2607656"/>
    <lineage>
        <taxon>Bacteria</taxon>
        <taxon>Pseudomonadati</taxon>
        <taxon>Bacteroidota</taxon>
        <taxon>Cytophagia</taxon>
        <taxon>Cytophagales</taxon>
        <taxon>Hymenobacteraceae</taxon>
        <taxon>Hymenobacter</taxon>
    </lineage>
</organism>
<evidence type="ECO:0000256" key="2">
    <source>
        <dbReference type="SAM" id="MobiDB-lite"/>
    </source>
</evidence>
<protein>
    <submittedName>
        <fullName evidence="4">MCE family protein</fullName>
    </submittedName>
</protein>
<dbReference type="Pfam" id="PF02470">
    <property type="entry name" value="MlaD"/>
    <property type="match status" value="1"/>
</dbReference>
<name>A0AA88FJF6_9BACT</name>
<feature type="compositionally biased region" description="Polar residues" evidence="2">
    <location>
        <begin position="385"/>
        <end position="395"/>
    </location>
</feature>
<keyword evidence="5" id="KW-1185">Reference proteome</keyword>
<sequence length="395" mass="42289">MVYGFGYLPGFSQIQAGTRGDERRQLIAVPDSLPSLVRRLVPAISLPHPCSRAPVSVSKEAKVALLAIVALAALFVGFRFLKGSNVFSSDKLYYATYASVEGLPLSAPILLNGIQVGQVRSLDLQPEKGNSVRAGLEIRKDVTVGDSTVASLNGSLLGSKTIVLIQNGRNSVTFKGGEELKSFTVASITDAFQAKAMPVLGTVDSTLMKVNSFLSKEAKISLQQTLLNAQGSTEALRNLLIMNQRNINQITTNMAQLTKSLNQTEKKFDRLATNLSLITDTLKAAPLAKTVRDLNTTVGEAQVAMKSLNQSLTSTKGSLGKLINDDSLYTNLNATAASSNALLVDLKANPKRYVHFSVFGGGGKEKKKTETETKPNGKTERETKTVSQADSAVKP</sequence>
<gene>
    <name evidence="4" type="ORF">F0P96_05860</name>
</gene>